<evidence type="ECO:0000313" key="2">
    <source>
        <dbReference type="Proteomes" id="UP000008177"/>
    </source>
</evidence>
<proteinExistence type="predicted"/>
<accession>G2YGX3</accession>
<protein>
    <submittedName>
        <fullName evidence="1">Uncharacterized protein</fullName>
    </submittedName>
</protein>
<dbReference type="Proteomes" id="UP000008177">
    <property type="component" value="Unplaced contigs"/>
</dbReference>
<name>G2YGX3_BOTF4</name>
<gene>
    <name evidence="1" type="ORF">BofuT4_uP022750.1</name>
</gene>
<dbReference type="HOGENOM" id="CLU_2346452_0_0_1"/>
<organism evidence="1 2">
    <name type="scientific">Botryotinia fuckeliana (strain T4)</name>
    <name type="common">Noble rot fungus</name>
    <name type="synonym">Botrytis cinerea</name>
    <dbReference type="NCBI Taxonomy" id="999810"/>
    <lineage>
        <taxon>Eukaryota</taxon>
        <taxon>Fungi</taxon>
        <taxon>Dikarya</taxon>
        <taxon>Ascomycota</taxon>
        <taxon>Pezizomycotina</taxon>
        <taxon>Leotiomycetes</taxon>
        <taxon>Helotiales</taxon>
        <taxon>Sclerotiniaceae</taxon>
        <taxon>Botrytis</taxon>
    </lineage>
</organism>
<sequence>MADHIGGLSASGRAFWMVMVMIRIFKRIIIWGGNMVTEDTCEHSLFEILSSHAFPQSLDVTFTPVLQVTIPAKTWTSCGYQHCSDIGEIYYQCLQNP</sequence>
<dbReference type="EMBL" id="FQ790332">
    <property type="protein sequence ID" value="CCD51007.1"/>
    <property type="molecule type" value="Genomic_DNA"/>
</dbReference>
<dbReference type="AlphaFoldDB" id="G2YGX3"/>
<reference evidence="2" key="1">
    <citation type="journal article" date="2011" name="PLoS Genet.">
        <title>Genomic analysis of the necrotrophic fungal pathogens Sclerotinia sclerotiorum and Botrytis cinerea.</title>
        <authorList>
            <person name="Amselem J."/>
            <person name="Cuomo C.A."/>
            <person name="van Kan J.A."/>
            <person name="Viaud M."/>
            <person name="Benito E.P."/>
            <person name="Couloux A."/>
            <person name="Coutinho P.M."/>
            <person name="de Vries R.P."/>
            <person name="Dyer P.S."/>
            <person name="Fillinger S."/>
            <person name="Fournier E."/>
            <person name="Gout L."/>
            <person name="Hahn M."/>
            <person name="Kohn L."/>
            <person name="Lapalu N."/>
            <person name="Plummer K.M."/>
            <person name="Pradier J.M."/>
            <person name="Quevillon E."/>
            <person name="Sharon A."/>
            <person name="Simon A."/>
            <person name="ten Have A."/>
            <person name="Tudzynski B."/>
            <person name="Tudzynski P."/>
            <person name="Wincker P."/>
            <person name="Andrew M."/>
            <person name="Anthouard V."/>
            <person name="Beever R.E."/>
            <person name="Beffa R."/>
            <person name="Benoit I."/>
            <person name="Bouzid O."/>
            <person name="Brault B."/>
            <person name="Chen Z."/>
            <person name="Choquer M."/>
            <person name="Collemare J."/>
            <person name="Cotton P."/>
            <person name="Danchin E.G."/>
            <person name="Da Silva C."/>
            <person name="Gautier A."/>
            <person name="Giraud C."/>
            <person name="Giraud T."/>
            <person name="Gonzalez C."/>
            <person name="Grossetete S."/>
            <person name="Guldener U."/>
            <person name="Henrissat B."/>
            <person name="Howlett B.J."/>
            <person name="Kodira C."/>
            <person name="Kretschmer M."/>
            <person name="Lappartient A."/>
            <person name="Leroch M."/>
            <person name="Levis C."/>
            <person name="Mauceli E."/>
            <person name="Neuveglise C."/>
            <person name="Oeser B."/>
            <person name="Pearson M."/>
            <person name="Poulain J."/>
            <person name="Poussereau N."/>
            <person name="Quesneville H."/>
            <person name="Rascle C."/>
            <person name="Schumacher J."/>
            <person name="Segurens B."/>
            <person name="Sexton A."/>
            <person name="Silva E."/>
            <person name="Sirven C."/>
            <person name="Soanes D.M."/>
            <person name="Talbot N.J."/>
            <person name="Templeton M."/>
            <person name="Yandava C."/>
            <person name="Yarden O."/>
            <person name="Zeng Q."/>
            <person name="Rollins J.A."/>
            <person name="Lebrun M.H."/>
            <person name="Dickman M."/>
        </authorList>
    </citation>
    <scope>NUCLEOTIDE SEQUENCE [LARGE SCALE GENOMIC DNA]</scope>
    <source>
        <strain evidence="2">T4</strain>
    </source>
</reference>
<dbReference type="InParanoid" id="G2YGX3"/>
<evidence type="ECO:0000313" key="1">
    <source>
        <dbReference type="EMBL" id="CCD51007.1"/>
    </source>
</evidence>